<dbReference type="EMBL" id="CAICTM010000668">
    <property type="protein sequence ID" value="CAB9514701.1"/>
    <property type="molecule type" value="Genomic_DNA"/>
</dbReference>
<sequence>MLSMTSDFSHDLHSSAFQAVTTDGSTTKAASTTIVPQATDSPTRLDQELALTTARLMFSTRDELAPPPPSLNDMTTRRLSLDSARDHMLLLPHHQESSLRRTWTIPADVPSEQSLRERRSLCESLVQRLYEDRKERILEIFQHTWLLTDTLEDDGDDDDDDNSREDPS</sequence>
<reference evidence="2" key="1">
    <citation type="submission" date="2020-06" db="EMBL/GenBank/DDBJ databases">
        <authorList>
            <consortium name="Plant Systems Biology data submission"/>
        </authorList>
    </citation>
    <scope>NUCLEOTIDE SEQUENCE</scope>
    <source>
        <strain evidence="2">D6</strain>
    </source>
</reference>
<organism evidence="2 3">
    <name type="scientific">Seminavis robusta</name>
    <dbReference type="NCBI Taxonomy" id="568900"/>
    <lineage>
        <taxon>Eukaryota</taxon>
        <taxon>Sar</taxon>
        <taxon>Stramenopiles</taxon>
        <taxon>Ochrophyta</taxon>
        <taxon>Bacillariophyta</taxon>
        <taxon>Bacillariophyceae</taxon>
        <taxon>Bacillariophycidae</taxon>
        <taxon>Naviculales</taxon>
        <taxon>Naviculaceae</taxon>
        <taxon>Seminavis</taxon>
    </lineage>
</organism>
<proteinExistence type="predicted"/>
<evidence type="ECO:0000313" key="3">
    <source>
        <dbReference type="Proteomes" id="UP001153069"/>
    </source>
</evidence>
<dbReference type="AlphaFoldDB" id="A0A9N8E4U1"/>
<dbReference type="Proteomes" id="UP001153069">
    <property type="component" value="Unassembled WGS sequence"/>
</dbReference>
<protein>
    <submittedName>
        <fullName evidence="2">Uncharacterized protein</fullName>
    </submittedName>
</protein>
<evidence type="ECO:0000313" key="2">
    <source>
        <dbReference type="EMBL" id="CAB9514701.1"/>
    </source>
</evidence>
<accession>A0A9N8E4U1</accession>
<feature type="region of interest" description="Disordered" evidence="1">
    <location>
        <begin position="22"/>
        <end position="43"/>
    </location>
</feature>
<name>A0A9N8E4U1_9STRA</name>
<gene>
    <name evidence="2" type="ORF">SEMRO_669_G184540.1</name>
</gene>
<comment type="caution">
    <text evidence="2">The sequence shown here is derived from an EMBL/GenBank/DDBJ whole genome shotgun (WGS) entry which is preliminary data.</text>
</comment>
<evidence type="ECO:0000256" key="1">
    <source>
        <dbReference type="SAM" id="MobiDB-lite"/>
    </source>
</evidence>
<keyword evidence="3" id="KW-1185">Reference proteome</keyword>